<dbReference type="PANTHER" id="PTHR10742:SF414">
    <property type="entry name" value="CONTAINING AMINE OXIDASE, PUTATIVE (AFU_ORTHOLOGUE AFUA_3G12150)-RELATED"/>
    <property type="match status" value="1"/>
</dbReference>
<organism evidence="2 3">
    <name type="scientific">Neohortaea acidophila</name>
    <dbReference type="NCBI Taxonomy" id="245834"/>
    <lineage>
        <taxon>Eukaryota</taxon>
        <taxon>Fungi</taxon>
        <taxon>Dikarya</taxon>
        <taxon>Ascomycota</taxon>
        <taxon>Pezizomycotina</taxon>
        <taxon>Dothideomycetes</taxon>
        <taxon>Dothideomycetidae</taxon>
        <taxon>Mycosphaerellales</taxon>
        <taxon>Teratosphaeriaceae</taxon>
        <taxon>Neohortaea</taxon>
    </lineage>
</organism>
<dbReference type="AlphaFoldDB" id="A0A6A6PXN1"/>
<name>A0A6A6PXN1_9PEZI</name>
<dbReference type="GO" id="GO:0050660">
    <property type="term" value="F:flavin adenine dinucleotide binding"/>
    <property type="evidence" value="ECO:0007669"/>
    <property type="project" value="TreeGrafter"/>
</dbReference>
<dbReference type="InterPro" id="IPR050281">
    <property type="entry name" value="Flavin_monoamine_oxidase"/>
</dbReference>
<protein>
    <recommendedName>
        <fullName evidence="1">Amine oxidase domain-containing protein</fullName>
    </recommendedName>
</protein>
<evidence type="ECO:0000313" key="3">
    <source>
        <dbReference type="Proteomes" id="UP000799767"/>
    </source>
</evidence>
<dbReference type="OrthoDB" id="5046242at2759"/>
<keyword evidence="3" id="KW-1185">Reference proteome</keyword>
<sequence>MMQQPQRGSRDRPLRVAIVGAGLSGLRCADVLLQHGCQVTIFEARNRIGGRVAQSNHLGHVVDLGANWIHGTIDNPIYDIAKQCATTLHVLNEEQAIIDPDGHQIDPDEVAEHISLIWDGLVEDAYKFSNENKDSIDPHRSLYDYFVERSTNLFTDLPPAIAERKRRTLLLITDMWGAYVGSPVTRQSLRSFWMEECLRGETLFVAGTFSEILQEVAAHAMKRANVRLNCEVTAITTAVDADHDNGRQCIESSDGSRSHFDAVVVTTPLGWLKHNHQGVFRPALPSRLAQAIENVDWGELDKVYITFPSAFWEDQGLGDNNSLRNGAASDLGHSRRACPGGSMYLAPTYTPNTNPERWYQECVNLSVLPTECAQPTLLFYTHGECSKYLAGLVSGAKTTSEGDAKVLEFFRPYYALLPNYDPANPACIPKGVLATAWAADKWAGYGSYSNFLTGVVHADKDIEAMRLGLPERGVYLAGEHTAPFLALGTTTGAYLSGQKVAERILRDCSVA</sequence>
<gene>
    <name evidence="2" type="ORF">BDY17DRAFT_322882</name>
</gene>
<dbReference type="InterPro" id="IPR002937">
    <property type="entry name" value="Amino_oxidase"/>
</dbReference>
<dbReference type="Gene3D" id="3.50.50.60">
    <property type="entry name" value="FAD/NAD(P)-binding domain"/>
    <property type="match status" value="1"/>
</dbReference>
<dbReference type="GO" id="GO:0006338">
    <property type="term" value="P:chromatin remodeling"/>
    <property type="evidence" value="ECO:0007669"/>
    <property type="project" value="TreeGrafter"/>
</dbReference>
<evidence type="ECO:0000313" key="2">
    <source>
        <dbReference type="EMBL" id="KAF2483997.1"/>
    </source>
</evidence>
<dbReference type="GeneID" id="54477903"/>
<dbReference type="EMBL" id="MU001634">
    <property type="protein sequence ID" value="KAF2483997.1"/>
    <property type="molecule type" value="Genomic_DNA"/>
</dbReference>
<accession>A0A6A6PXN1</accession>
<reference evidence="2" key="1">
    <citation type="journal article" date="2020" name="Stud. Mycol.">
        <title>101 Dothideomycetes genomes: a test case for predicting lifestyles and emergence of pathogens.</title>
        <authorList>
            <person name="Haridas S."/>
            <person name="Albert R."/>
            <person name="Binder M."/>
            <person name="Bloem J."/>
            <person name="Labutti K."/>
            <person name="Salamov A."/>
            <person name="Andreopoulos B."/>
            <person name="Baker S."/>
            <person name="Barry K."/>
            <person name="Bills G."/>
            <person name="Bluhm B."/>
            <person name="Cannon C."/>
            <person name="Castanera R."/>
            <person name="Culley D."/>
            <person name="Daum C."/>
            <person name="Ezra D."/>
            <person name="Gonzalez J."/>
            <person name="Henrissat B."/>
            <person name="Kuo A."/>
            <person name="Liang C."/>
            <person name="Lipzen A."/>
            <person name="Lutzoni F."/>
            <person name="Magnuson J."/>
            <person name="Mondo S."/>
            <person name="Nolan M."/>
            <person name="Ohm R."/>
            <person name="Pangilinan J."/>
            <person name="Park H.-J."/>
            <person name="Ramirez L."/>
            <person name="Alfaro M."/>
            <person name="Sun H."/>
            <person name="Tritt A."/>
            <person name="Yoshinaga Y."/>
            <person name="Zwiers L.-H."/>
            <person name="Turgeon B."/>
            <person name="Goodwin S."/>
            <person name="Spatafora J."/>
            <person name="Crous P."/>
            <person name="Grigoriev I."/>
        </authorList>
    </citation>
    <scope>NUCLEOTIDE SEQUENCE</scope>
    <source>
        <strain evidence="2">CBS 113389</strain>
    </source>
</reference>
<dbReference type="SUPFAM" id="SSF51905">
    <property type="entry name" value="FAD/NAD(P)-binding domain"/>
    <property type="match status" value="1"/>
</dbReference>
<dbReference type="Proteomes" id="UP000799767">
    <property type="component" value="Unassembled WGS sequence"/>
</dbReference>
<feature type="domain" description="Amine oxidase" evidence="1">
    <location>
        <begin position="23"/>
        <end position="505"/>
    </location>
</feature>
<dbReference type="PRINTS" id="PR00419">
    <property type="entry name" value="ADXRDTASE"/>
</dbReference>
<dbReference type="Pfam" id="PF01593">
    <property type="entry name" value="Amino_oxidase"/>
    <property type="match status" value="1"/>
</dbReference>
<dbReference type="RefSeq" id="XP_033590567.1">
    <property type="nucleotide sequence ID" value="XM_033736901.1"/>
</dbReference>
<proteinExistence type="predicted"/>
<dbReference type="Gene3D" id="3.90.660.10">
    <property type="match status" value="1"/>
</dbReference>
<dbReference type="SUPFAM" id="SSF54373">
    <property type="entry name" value="FAD-linked reductases, C-terminal domain"/>
    <property type="match status" value="1"/>
</dbReference>
<dbReference type="GO" id="GO:0016491">
    <property type="term" value="F:oxidoreductase activity"/>
    <property type="evidence" value="ECO:0007669"/>
    <property type="project" value="InterPro"/>
</dbReference>
<dbReference type="PANTHER" id="PTHR10742">
    <property type="entry name" value="FLAVIN MONOAMINE OXIDASE"/>
    <property type="match status" value="1"/>
</dbReference>
<dbReference type="InterPro" id="IPR036188">
    <property type="entry name" value="FAD/NAD-bd_sf"/>
</dbReference>
<dbReference type="GO" id="GO:0003682">
    <property type="term" value="F:chromatin binding"/>
    <property type="evidence" value="ECO:0007669"/>
    <property type="project" value="TreeGrafter"/>
</dbReference>
<evidence type="ECO:0000259" key="1">
    <source>
        <dbReference type="Pfam" id="PF01593"/>
    </source>
</evidence>